<protein>
    <recommendedName>
        <fullName evidence="4 13">DNA gyrase subunit B</fullName>
        <ecNumber evidence="3 13">5.6.2.2</ecNumber>
    </recommendedName>
</protein>
<feature type="binding site" evidence="13">
    <location>
        <position position="499"/>
    </location>
    <ligand>
        <name>Mg(2+)</name>
        <dbReference type="ChEBI" id="CHEBI:18420"/>
        <label>2</label>
    </ligand>
</feature>
<dbReference type="Gene3D" id="3.10.20.690">
    <property type="match status" value="1"/>
</dbReference>
<evidence type="ECO:0000313" key="18">
    <source>
        <dbReference type="Proteomes" id="UP000003515"/>
    </source>
</evidence>
<evidence type="ECO:0000313" key="15">
    <source>
        <dbReference type="EMBL" id="EEX95192.1"/>
    </source>
</evidence>
<dbReference type="SUPFAM" id="SSF55874">
    <property type="entry name" value="ATPase domain of HSP90 chaperone/DNA topoisomerase II/histidine kinase"/>
    <property type="match status" value="1"/>
</dbReference>
<dbReference type="Gene3D" id="3.30.565.10">
    <property type="entry name" value="Histidine kinase-like ATPase, C-terminal domain"/>
    <property type="match status" value="1"/>
</dbReference>
<dbReference type="GO" id="GO:0006261">
    <property type="term" value="P:DNA-templated DNA replication"/>
    <property type="evidence" value="ECO:0007669"/>
    <property type="project" value="UniProtKB-UniRule"/>
</dbReference>
<evidence type="ECO:0000256" key="13">
    <source>
        <dbReference type="HAMAP-Rule" id="MF_01898"/>
    </source>
</evidence>
<comment type="catalytic activity">
    <reaction evidence="1 13">
        <text>ATP-dependent breakage, passage and rejoining of double-stranded DNA.</text>
        <dbReference type="EC" id="5.6.2.2"/>
    </reaction>
</comment>
<dbReference type="GO" id="GO:0005694">
    <property type="term" value="C:chromosome"/>
    <property type="evidence" value="ECO:0007669"/>
    <property type="project" value="InterPro"/>
</dbReference>
<dbReference type="eggNOG" id="COG0187">
    <property type="taxonomic scope" value="Bacteria"/>
</dbReference>
<dbReference type="AlphaFoldDB" id="C9QD64"/>
<dbReference type="InterPro" id="IPR006171">
    <property type="entry name" value="TOPRIM_dom"/>
</dbReference>
<evidence type="ECO:0000256" key="11">
    <source>
        <dbReference type="ARBA" id="ARBA00023125"/>
    </source>
</evidence>
<keyword evidence="12 13" id="KW-0413">Isomerase</keyword>
<dbReference type="PRINTS" id="PR01159">
    <property type="entry name" value="DNAGYRASEB"/>
</dbReference>
<dbReference type="Pfam" id="PF02518">
    <property type="entry name" value="HATPase_c"/>
    <property type="match status" value="1"/>
</dbReference>
<dbReference type="EC" id="5.6.2.2" evidence="3 13"/>
<dbReference type="InterPro" id="IPR001241">
    <property type="entry name" value="Topo_IIA"/>
</dbReference>
<name>C9QD64_VIBOR</name>
<dbReference type="FunFam" id="3.40.50.670:FF:000005">
    <property type="entry name" value="DNA gyrase subunit B"/>
    <property type="match status" value="1"/>
</dbReference>
<organism evidence="16 17">
    <name type="scientific">Vibrio orientalis CIP 102891 = ATCC 33934</name>
    <dbReference type="NCBI Taxonomy" id="675816"/>
    <lineage>
        <taxon>Bacteria</taxon>
        <taxon>Pseudomonadati</taxon>
        <taxon>Pseudomonadota</taxon>
        <taxon>Gammaproteobacteria</taxon>
        <taxon>Vibrionales</taxon>
        <taxon>Vibrionaceae</taxon>
        <taxon>Vibrio</taxon>
        <taxon>Vibrio oreintalis group</taxon>
    </lineage>
</organism>
<dbReference type="InterPro" id="IPR013760">
    <property type="entry name" value="Topo_IIA-like_dom_sf"/>
</dbReference>
<keyword evidence="11" id="KW-0238">DNA-binding</keyword>
<dbReference type="FunFam" id="3.30.565.10:FF:000002">
    <property type="entry name" value="DNA gyrase subunit B"/>
    <property type="match status" value="1"/>
</dbReference>
<dbReference type="SMART" id="SM00433">
    <property type="entry name" value="TOP2c"/>
    <property type="match status" value="1"/>
</dbReference>
<evidence type="ECO:0000256" key="4">
    <source>
        <dbReference type="ARBA" id="ARBA00019166"/>
    </source>
</evidence>
<dbReference type="InterPro" id="IPR014721">
    <property type="entry name" value="Ribsml_uS5_D2-typ_fold_subgr"/>
</dbReference>
<sequence>MSENYDSSSIKVLKGLDAVRKRPGMYIGDTDDGTGLHHMVFEVVDNSIDEALAGHCKDIIVTIHEDNSVSVSDDGRGIPTEMHPEEKVSAAEVIMTVLHAGGKFDDNSYKVSGGLHGVGVSVVNALSEKVTLTIHRGGHTHTQTYHHGEPQAPLAVVGDTDKTGTQIRFWPSGETFTNTEFHYDILAKRLRELSFLNSGVSIMLKDEREEDKSDHFMFEGGIQAFVDHLNTNKTPIIEKIFHFDFEREDGISVEVAMQWNDGFQENIYCFTNNIPQRDGGTHLAGFRAALTRTLNTFMDKEGFSKKAKTATSGDDAREGLTAVVSVKVPDPKFSSQTKDKLVSSEVKSAVESAMGEKLSEFLVENPTEAKMVCSKIIDAARAREAARKAREMTRRKGALDLAGLPGKLADCQEKDPALSELYIVEGDSAGGSAKQGRNRKNQAILPLKGKILNVEKARFDKMLSSQEVATLITALGCGIGRDEYNPDKLRYHNIIIMTDADVDGSHIRTLLLTFFYRQMPELIERGYVYIAQPPLYKVKKGKQEQYIKDEDAMNQYQVALALDNAALHVNPEAPALSGEALEKLVQQYNAGIKLVDRMSRRYPRALVHELIYTPRLTAEQCHDASLVDAWTKQLVEQLNAKEVGASQYSFEVEQHAELGLSLPKIVVRTHGVTHEHVLSIDLINSKEYGKLASLSEALEGLIEDGAYIKRGERTQPVSRFVEALEWLIKESRRGLSLQRYKGLGEMNPDQLWETTMDPETRRMMQVTIEDAVGADQLFTTLMGDQVEPRRNFIEENALKVANLDV</sequence>
<dbReference type="Gene3D" id="3.30.230.10">
    <property type="match status" value="1"/>
</dbReference>
<comment type="cofactor">
    <cofactor evidence="13">
        <name>Mg(2+)</name>
        <dbReference type="ChEBI" id="CHEBI:18420"/>
    </cofactor>
    <cofactor evidence="13">
        <name>Mn(2+)</name>
        <dbReference type="ChEBI" id="CHEBI:29035"/>
    </cofactor>
    <cofactor evidence="13">
        <name>Ca(2+)</name>
        <dbReference type="ChEBI" id="CHEBI:29108"/>
    </cofactor>
    <text evidence="13">Binds two Mg(2+) per subunit. The magnesium ions form salt bridges with both the protein and the DNA. Can also accept other divalent metal cations, such as Mn(2+) or Ca(2+).</text>
</comment>
<evidence type="ECO:0000256" key="3">
    <source>
        <dbReference type="ARBA" id="ARBA00012895"/>
    </source>
</evidence>
<dbReference type="RefSeq" id="WP_004411055.1">
    <property type="nucleotide sequence ID" value="NZ_ACZV01000003.1"/>
</dbReference>
<dbReference type="InterPro" id="IPR000565">
    <property type="entry name" value="Topo_IIA_B"/>
</dbReference>
<reference evidence="16" key="2">
    <citation type="submission" date="2011-08" db="EMBL/GenBank/DDBJ databases">
        <authorList>
            <person name="Hoffman M."/>
            <person name="Strain E.A."/>
            <person name="Brown E."/>
            <person name="Allard M.W."/>
        </authorList>
    </citation>
    <scope>NUCLEOTIDE SEQUENCE</scope>
    <source>
        <strain evidence="16">CIP 102891</strain>
    </source>
</reference>
<dbReference type="Pfam" id="PF21249">
    <property type="entry name" value="GyrB_hook"/>
    <property type="match status" value="1"/>
</dbReference>
<dbReference type="GO" id="GO:0005737">
    <property type="term" value="C:cytoplasm"/>
    <property type="evidence" value="ECO:0007669"/>
    <property type="project" value="UniProtKB-SubCell"/>
</dbReference>
<reference evidence="15 18" key="1">
    <citation type="submission" date="2009-10" db="EMBL/GenBank/DDBJ databases">
        <authorList>
            <consortium name="Los Alamos National Laboratory (LANL)"/>
            <consortium name="National Microbial Pathogen Data Resource (NMPDR)"/>
            <person name="Munk A.C."/>
            <person name="Chertkov O."/>
            <person name="Tapia R."/>
            <person name="Green L."/>
            <person name="Rogers Y."/>
            <person name="Detter J.C."/>
            <person name="Bruce D."/>
            <person name="Brettin T.S."/>
            <person name="Colwell R.R."/>
            <person name="Huq A."/>
            <person name="Grim C.J."/>
            <person name="Hasan N.A."/>
            <person name="Bartels D."/>
            <person name="Vonstein V."/>
        </authorList>
    </citation>
    <scope>NUCLEOTIDE SEQUENCE [LARGE SCALE GENOMIC DNA]</scope>
    <source>
        <strain evidence="15 18">CIP 102891</strain>
    </source>
</reference>
<dbReference type="Pfam" id="PF01751">
    <property type="entry name" value="Toprim"/>
    <property type="match status" value="1"/>
</dbReference>
<dbReference type="Proteomes" id="UP000003515">
    <property type="component" value="Unassembled WGS sequence"/>
</dbReference>
<comment type="subcellular location">
    <subcellularLocation>
        <location evidence="13">Cytoplasm</location>
    </subcellularLocation>
</comment>
<evidence type="ECO:0000256" key="1">
    <source>
        <dbReference type="ARBA" id="ARBA00000185"/>
    </source>
</evidence>
<dbReference type="GO" id="GO:0003918">
    <property type="term" value="F:DNA topoisomerase type II (double strand cut, ATP-hydrolyzing) activity"/>
    <property type="evidence" value="ECO:0007669"/>
    <property type="project" value="UniProtKB-UniRule"/>
</dbReference>
<dbReference type="SUPFAM" id="SSF56719">
    <property type="entry name" value="Type II DNA topoisomerase"/>
    <property type="match status" value="1"/>
</dbReference>
<dbReference type="InterPro" id="IPR049353">
    <property type="entry name" value="GyrB_hook"/>
</dbReference>
<keyword evidence="18" id="KW-1185">Reference proteome</keyword>
<dbReference type="InterPro" id="IPR034160">
    <property type="entry name" value="TOPRIM_GyrB"/>
</dbReference>
<dbReference type="FunFam" id="3.40.50.670:FF:000004">
    <property type="entry name" value="DNA gyrase subunit B"/>
    <property type="match status" value="1"/>
</dbReference>
<reference evidence="16 17" key="3">
    <citation type="journal article" date="2012" name="Int. J. Syst. Evol. Microbiol.">
        <title>Vibrio caribbeanicus sp. nov., isolated from the marine sponge Scleritoderma cyanea.</title>
        <authorList>
            <person name="Hoffmann M."/>
            <person name="Monday S.R."/>
            <person name="Allard M.W."/>
            <person name="Strain E.A."/>
            <person name="Whittaker P."/>
            <person name="Naum M."/>
            <person name="McCarthy P.J."/>
            <person name="Lopez J.V."/>
            <person name="Fischer M."/>
            <person name="Brown E.W."/>
        </authorList>
    </citation>
    <scope>NUCLEOTIDE SEQUENCE [LARGE SCALE GENOMIC DNA]</scope>
    <source>
        <strain evidence="16">CIP 102891</strain>
        <strain evidence="17">CIP 102891 / ATCC 33934</strain>
    </source>
</reference>
<dbReference type="InterPro" id="IPR002288">
    <property type="entry name" value="DNA_gyrase_B_C"/>
</dbReference>
<evidence type="ECO:0000259" key="14">
    <source>
        <dbReference type="PROSITE" id="PS50880"/>
    </source>
</evidence>
<dbReference type="Proteomes" id="UP000002817">
    <property type="component" value="Unassembled WGS sequence"/>
</dbReference>
<evidence type="ECO:0000256" key="5">
    <source>
        <dbReference type="ARBA" id="ARBA00022490"/>
    </source>
</evidence>
<dbReference type="NCBIfam" id="NF011501">
    <property type="entry name" value="PRK14939.1"/>
    <property type="match status" value="1"/>
</dbReference>
<evidence type="ECO:0000256" key="7">
    <source>
        <dbReference type="ARBA" id="ARBA00022741"/>
    </source>
</evidence>
<dbReference type="NCBIfam" id="TIGR01059">
    <property type="entry name" value="gyrB"/>
    <property type="match status" value="1"/>
</dbReference>
<dbReference type="Gene3D" id="3.40.50.670">
    <property type="match status" value="2"/>
</dbReference>
<gene>
    <name evidence="13 16" type="primary">gyrB</name>
    <name evidence="15" type="ORF">VIA_000655</name>
    <name evidence="16" type="ORF">VIOR3934_05874</name>
</gene>
<comment type="caution">
    <text evidence="16">The sequence shown here is derived from an EMBL/GenBank/DDBJ whole genome shotgun (WGS) entry which is preliminary data.</text>
</comment>
<dbReference type="GO" id="GO:0005524">
    <property type="term" value="F:ATP binding"/>
    <property type="evidence" value="ECO:0007669"/>
    <property type="project" value="UniProtKB-UniRule"/>
</dbReference>
<dbReference type="InterPro" id="IPR018522">
    <property type="entry name" value="TopoIIA_CS"/>
</dbReference>
<comment type="miscellaneous">
    <text evidence="13">Few gyrases are as efficient as E.coli at forming negative supercoils. Not all organisms have 2 type II topoisomerases; in organisms with a single type II topoisomerase this enzyme also has to decatenate newly replicated chromosomes.</text>
</comment>
<feature type="binding site" evidence="13">
    <location>
        <position position="425"/>
    </location>
    <ligand>
        <name>Mg(2+)</name>
        <dbReference type="ChEBI" id="CHEBI:18420"/>
        <label>1</label>
        <note>catalytic</note>
    </ligand>
</feature>
<dbReference type="InterPro" id="IPR020568">
    <property type="entry name" value="Ribosomal_Su5_D2-typ_SF"/>
</dbReference>
<comment type="function">
    <text evidence="13">A type II topoisomerase that negatively supercoils closed circular double-stranded (ds) DNA in an ATP-dependent manner to modulate DNA topology and maintain chromosomes in an underwound state. Negative supercoiling favors strand separation, and DNA replication, transcription, recombination and repair, all of which involve strand separation. Also able to catalyze the interconversion of other topological isomers of dsDNA rings, including catenanes and knotted rings. Type II topoisomerases break and join 2 DNA strands simultaneously in an ATP-dependent manner.</text>
</comment>
<evidence type="ECO:0000313" key="16">
    <source>
        <dbReference type="EMBL" id="EGU50504.1"/>
    </source>
</evidence>
<dbReference type="Pfam" id="PF00204">
    <property type="entry name" value="DNA_gyraseB"/>
    <property type="match status" value="1"/>
</dbReference>
<dbReference type="EMBL" id="ACZV01000003">
    <property type="protein sequence ID" value="EEX95192.1"/>
    <property type="molecule type" value="Genomic_DNA"/>
</dbReference>
<keyword evidence="5 13" id="KW-0963">Cytoplasm</keyword>
<dbReference type="GO" id="GO:0006265">
    <property type="term" value="P:DNA topological change"/>
    <property type="evidence" value="ECO:0007669"/>
    <property type="project" value="UniProtKB-UniRule"/>
</dbReference>
<feature type="site" description="Interaction with DNA" evidence="13">
    <location>
        <position position="450"/>
    </location>
</feature>
<dbReference type="PROSITE" id="PS50880">
    <property type="entry name" value="TOPRIM"/>
    <property type="match status" value="1"/>
</dbReference>
<dbReference type="SMART" id="SM00387">
    <property type="entry name" value="HATPase_c"/>
    <property type="match status" value="1"/>
</dbReference>
<dbReference type="PRINTS" id="PR00418">
    <property type="entry name" value="TPI2FAMILY"/>
</dbReference>
<keyword evidence="8 13" id="KW-0067">ATP-binding</keyword>
<feature type="binding site" evidence="13">
    <location>
        <position position="501"/>
    </location>
    <ligand>
        <name>Mg(2+)</name>
        <dbReference type="ChEBI" id="CHEBI:18420"/>
        <label>2</label>
    </ligand>
</feature>
<dbReference type="CDD" id="cd16928">
    <property type="entry name" value="HATPase_GyrB-like"/>
    <property type="match status" value="1"/>
</dbReference>
<evidence type="ECO:0000256" key="2">
    <source>
        <dbReference type="ARBA" id="ARBA00010708"/>
    </source>
</evidence>
<dbReference type="GO" id="GO:0046872">
    <property type="term" value="F:metal ion binding"/>
    <property type="evidence" value="ECO:0007669"/>
    <property type="project" value="UniProtKB-KW"/>
</dbReference>
<comment type="similarity">
    <text evidence="2 13">Belongs to the type II topoisomerase GyrB family.</text>
</comment>
<proteinExistence type="inferred from homology"/>
<dbReference type="InterPro" id="IPR036890">
    <property type="entry name" value="HATPase_C_sf"/>
</dbReference>
<dbReference type="CDD" id="cd03366">
    <property type="entry name" value="TOPRIM_TopoIIA_GyrB"/>
    <property type="match status" value="1"/>
</dbReference>
<dbReference type="FunFam" id="3.30.230.10:FF:000005">
    <property type="entry name" value="DNA gyrase subunit B"/>
    <property type="match status" value="1"/>
</dbReference>
<dbReference type="PANTHER" id="PTHR45866:SF1">
    <property type="entry name" value="DNA GYRASE SUBUNIT B, MITOCHONDRIAL"/>
    <property type="match status" value="1"/>
</dbReference>
<feature type="binding site" evidence="13">
    <location>
        <position position="499"/>
    </location>
    <ligand>
        <name>Mg(2+)</name>
        <dbReference type="ChEBI" id="CHEBI:18420"/>
        <label>1</label>
        <note>catalytic</note>
    </ligand>
</feature>
<keyword evidence="10 13" id="KW-0799">Topoisomerase</keyword>
<evidence type="ECO:0000313" key="17">
    <source>
        <dbReference type="Proteomes" id="UP000002817"/>
    </source>
</evidence>
<keyword evidence="9 13" id="KW-0460">Magnesium</keyword>
<dbReference type="InterPro" id="IPR003594">
    <property type="entry name" value="HATPase_dom"/>
</dbReference>
<accession>C9QD64</accession>
<evidence type="ECO:0000256" key="8">
    <source>
        <dbReference type="ARBA" id="ARBA00022840"/>
    </source>
</evidence>
<dbReference type="OrthoDB" id="9802808at2"/>
<keyword evidence="6 13" id="KW-0479">Metal-binding</keyword>
<evidence type="ECO:0000256" key="9">
    <source>
        <dbReference type="ARBA" id="ARBA00022842"/>
    </source>
</evidence>
<comment type="subunit">
    <text evidence="13">Heterotetramer, composed of two GyrA and two GyrB chains. In the heterotetramer, GyrA contains the active site tyrosine that forms a transient covalent intermediate with DNA, while GyrB binds cofactors and catalyzes ATP hydrolysis.</text>
</comment>
<dbReference type="PANTHER" id="PTHR45866">
    <property type="entry name" value="DNA GYRASE/TOPOISOMERASE SUBUNIT B"/>
    <property type="match status" value="1"/>
</dbReference>
<dbReference type="PATRIC" id="fig|675816.5.peg.2021"/>
<dbReference type="Pfam" id="PF18053">
    <property type="entry name" value="GyrB_insert"/>
    <property type="match status" value="1"/>
</dbReference>
<dbReference type="InterPro" id="IPR013506">
    <property type="entry name" value="Topo_IIA_bsu_dom2"/>
</dbReference>
<dbReference type="CDD" id="cd00822">
    <property type="entry name" value="TopoII_Trans_DNA_gyrase"/>
    <property type="match status" value="1"/>
</dbReference>
<keyword evidence="7 13" id="KW-0547">Nucleotide-binding</keyword>
<dbReference type="InterPro" id="IPR041423">
    <property type="entry name" value="GyrB_insert"/>
</dbReference>
<evidence type="ECO:0000256" key="12">
    <source>
        <dbReference type="ARBA" id="ARBA00023235"/>
    </source>
</evidence>
<dbReference type="InterPro" id="IPR011557">
    <property type="entry name" value="GyrB"/>
</dbReference>
<dbReference type="HAMAP" id="MF_01898">
    <property type="entry name" value="GyrB"/>
    <property type="match status" value="1"/>
</dbReference>
<dbReference type="NCBIfam" id="NF004189">
    <property type="entry name" value="PRK05644.1"/>
    <property type="match status" value="1"/>
</dbReference>
<dbReference type="GO" id="GO:0003677">
    <property type="term" value="F:DNA binding"/>
    <property type="evidence" value="ECO:0007669"/>
    <property type="project" value="UniProtKB-KW"/>
</dbReference>
<dbReference type="InterPro" id="IPR013759">
    <property type="entry name" value="Topo_IIA_B_C"/>
</dbReference>
<dbReference type="SUPFAM" id="SSF54211">
    <property type="entry name" value="Ribosomal protein S5 domain 2-like"/>
    <property type="match status" value="1"/>
</dbReference>
<feature type="domain" description="Toprim" evidence="14">
    <location>
        <begin position="419"/>
        <end position="534"/>
    </location>
</feature>
<dbReference type="STRING" id="675816.VIA_000655"/>
<dbReference type="EMBL" id="AFWH01000023">
    <property type="protein sequence ID" value="EGU50504.1"/>
    <property type="molecule type" value="Genomic_DNA"/>
</dbReference>
<dbReference type="Pfam" id="PF00986">
    <property type="entry name" value="DNA_gyraseB_C"/>
    <property type="match status" value="1"/>
</dbReference>
<dbReference type="PROSITE" id="PS00177">
    <property type="entry name" value="TOPOISOMERASE_II"/>
    <property type="match status" value="1"/>
</dbReference>
<evidence type="ECO:0000256" key="6">
    <source>
        <dbReference type="ARBA" id="ARBA00022723"/>
    </source>
</evidence>
<feature type="site" description="Interaction with DNA" evidence="13">
    <location>
        <position position="453"/>
    </location>
</feature>
<evidence type="ECO:0000256" key="10">
    <source>
        <dbReference type="ARBA" id="ARBA00023029"/>
    </source>
</evidence>